<dbReference type="AlphaFoldDB" id="A0AAN8JGU3"/>
<reference evidence="23 24" key="1">
    <citation type="submission" date="2024-01" db="EMBL/GenBank/DDBJ databases">
        <title>The genome of the rayed Mediterranean limpet Patella caerulea (Linnaeus, 1758).</title>
        <authorList>
            <person name="Anh-Thu Weber A."/>
            <person name="Halstead-Nussloch G."/>
        </authorList>
    </citation>
    <scope>NUCLEOTIDE SEQUENCE [LARGE SCALE GENOMIC DNA]</scope>
    <source>
        <strain evidence="23">AATW-2023a</strain>
        <tissue evidence="23">Whole specimen</tissue>
    </source>
</reference>
<evidence type="ECO:0000256" key="8">
    <source>
        <dbReference type="ARBA" id="ARBA00022741"/>
    </source>
</evidence>
<feature type="binding site" evidence="18">
    <location>
        <position position="314"/>
    </location>
    <ligand>
        <name>Mg(2+)</name>
        <dbReference type="ChEBI" id="CHEBI:18420"/>
        <label>2</label>
        <note>catalytic</note>
    </ligand>
</feature>
<feature type="binding site" evidence="17">
    <location>
        <begin position="1016"/>
        <end position="1018"/>
    </location>
    <ligand>
        <name>ATP</name>
        <dbReference type="ChEBI" id="CHEBI:30616"/>
    </ligand>
</feature>
<keyword evidence="10 16" id="KW-0460">Magnesium</keyword>
<feature type="transmembrane region" description="Helical" evidence="21">
    <location>
        <begin position="103"/>
        <end position="123"/>
    </location>
</feature>
<feature type="transmembrane region" description="Helical" evidence="21">
    <location>
        <begin position="163"/>
        <end position="180"/>
    </location>
</feature>
<feature type="binding site" evidence="17">
    <location>
        <position position="1063"/>
    </location>
    <ligand>
        <name>ATP</name>
        <dbReference type="ChEBI" id="CHEBI:30616"/>
    </ligand>
</feature>
<evidence type="ECO:0000256" key="10">
    <source>
        <dbReference type="ARBA" id="ARBA00022842"/>
    </source>
</evidence>
<evidence type="ECO:0000256" key="2">
    <source>
        <dbReference type="ARBA" id="ARBA00001936"/>
    </source>
</evidence>
<keyword evidence="11 21" id="KW-1133">Transmembrane helix</keyword>
<feature type="binding site" evidence="17">
    <location>
        <position position="938"/>
    </location>
    <ligand>
        <name>ATP</name>
        <dbReference type="ChEBI" id="CHEBI:30616"/>
    </ligand>
</feature>
<sequence length="1081" mass="122887">MGSERSSSIFSLASSSTDSCSTNRKNKSANNNYKENQLSDQVSIKQVKISFKDLNLEQIYQNYCIESKQTLLLVYLTILLCITVVTIIAHIAPDHKIDTQHELVQLCLLGVDVALIIIIIVLVAIKRIYVRCPRILAVIIWLNILIFTNIHFGLSHLRSPSDSVPIVFYTVLVSYIVLSLSKRVSFCLGMVQIILDVTLSGILSNYSTDILAHQLAANSIIYICANLIGLYHKYLSDSAHRRAFLDARNSIESVIKLEREKKQQEELLMSCIPETLVTEMKVNLQRNIREQTPKSPFHELYVRHIDNVSILYADIVNFTPLASDCTSGELVKMLNELFGRFDQLARKSNCMRIKILGDCYYCVSGVPEPDINHATNCVKMGLRMIDVIRDVREATGVNVDMRIGIHTGSVLCGVLGLQKWQYDVWSDDVSIANHMESGGVPGRVHISSSTLKCLGDSYEVEPGDGHLRNTFLAENNITTYLVVPPVKRKYRVAQRTRFENNMRASLKVSKYLETWGIDQPFSNLHSNNMTTHVLSFTSLALVDSNIMLNSEGIDQGLMCLKKQIQSDVNTELDRKLKTVSHGRCHEKSDINPFLLTFQNCDLEKEFSQQLDGMFRYYIMCSTMIFITIVIIQGIMLPRSVIYYISWCCGISLLALLLIISSLQYHMSYRMKILDVILKLSHFINGYPLIRIVMSLVCMAIVIFMSAINFSSCQAGRTVDNSTIIPELSTPHYLYQCQHAEYFIFSYLLALTSCSVFLHLSYYIKLITMVTAFIIFNLILHLDENKVYSWSTEISHLDVKVTASVYLALVMITLHILDRQIEYTNKLDFLWIKQFENETEEIKDTAHLNKVILENILPAHVADYFLRLARKHDGKSSIYYNYYPNVSVMFASIPNFKDFYQQNTANKQGLECIRVLNEIISDIDMLLCEGEFSRVEKIKSIGSTYMAATGLQPSLDIKDDESEKKKNIEIMTKFAVALMVKLDNINLHSYNQFKPRIGINQGAVTAGVVGARKPQYDIWGDTVNVASRMDSSGVVHKIQVPEHTAELLKSTHFQIQYRGVISVKGKEPMKTYFILPNLVEEH</sequence>
<keyword evidence="14" id="KW-0325">Glycoprotein</keyword>
<feature type="binding site" evidence="17">
    <location>
        <begin position="314"/>
        <end position="319"/>
    </location>
    <ligand>
        <name>ATP</name>
        <dbReference type="ChEBI" id="CHEBI:30616"/>
    </ligand>
</feature>
<dbReference type="PROSITE" id="PS00452">
    <property type="entry name" value="GUANYLATE_CYCLASE_1"/>
    <property type="match status" value="1"/>
</dbReference>
<dbReference type="FunFam" id="3.30.70.1230:FF:000001">
    <property type="entry name" value="Adenylate cyclase"/>
    <property type="match status" value="1"/>
</dbReference>
<proteinExistence type="inferred from homology"/>
<evidence type="ECO:0000256" key="7">
    <source>
        <dbReference type="ARBA" id="ARBA00022737"/>
    </source>
</evidence>
<feature type="transmembrane region" description="Helical" evidence="21">
    <location>
        <begin position="614"/>
        <end position="634"/>
    </location>
</feature>
<evidence type="ECO:0000256" key="16">
    <source>
        <dbReference type="PIRNR" id="PIRNR039050"/>
    </source>
</evidence>
<dbReference type="SUPFAM" id="SSF55073">
    <property type="entry name" value="Nucleotide cyclase"/>
    <property type="match status" value="2"/>
</dbReference>
<feature type="binding site" evidence="17">
    <location>
        <position position="402"/>
    </location>
    <ligand>
        <name>ATP</name>
        <dbReference type="ChEBI" id="CHEBI:30616"/>
    </ligand>
</feature>
<dbReference type="InterPro" id="IPR032628">
    <property type="entry name" value="AC_N"/>
</dbReference>
<feature type="binding site" evidence="17">
    <location>
        <begin position="1023"/>
        <end position="1027"/>
    </location>
    <ligand>
        <name>ATP</name>
        <dbReference type="ChEBI" id="CHEBI:30616"/>
    </ligand>
</feature>
<feature type="transmembrane region" description="Helical" evidence="21">
    <location>
        <begin position="640"/>
        <end position="662"/>
    </location>
</feature>
<name>A0AAN8JGU3_PATCE</name>
<organism evidence="23 24">
    <name type="scientific">Patella caerulea</name>
    <name type="common">Rayed Mediterranean limpet</name>
    <dbReference type="NCBI Taxonomy" id="87958"/>
    <lineage>
        <taxon>Eukaryota</taxon>
        <taxon>Metazoa</taxon>
        <taxon>Spiralia</taxon>
        <taxon>Lophotrochozoa</taxon>
        <taxon>Mollusca</taxon>
        <taxon>Gastropoda</taxon>
        <taxon>Patellogastropoda</taxon>
        <taxon>Patelloidea</taxon>
        <taxon>Patellidae</taxon>
        <taxon>Patella</taxon>
    </lineage>
</organism>
<evidence type="ECO:0000256" key="13">
    <source>
        <dbReference type="ARBA" id="ARBA00023136"/>
    </source>
</evidence>
<dbReference type="PANTHER" id="PTHR45627:SF12">
    <property type="entry name" value="ADENYLATE CYCLASE TYPE 2"/>
    <property type="match status" value="1"/>
</dbReference>
<keyword evidence="13 16" id="KW-0472">Membrane</keyword>
<evidence type="ECO:0000256" key="3">
    <source>
        <dbReference type="ARBA" id="ARBA00004141"/>
    </source>
</evidence>
<dbReference type="PIRSF" id="PIRSF039050">
    <property type="entry name" value="Ade_cyc"/>
    <property type="match status" value="1"/>
</dbReference>
<dbReference type="InterPro" id="IPR001054">
    <property type="entry name" value="A/G_cyclase"/>
</dbReference>
<evidence type="ECO:0000259" key="22">
    <source>
        <dbReference type="PROSITE" id="PS50125"/>
    </source>
</evidence>
<feature type="transmembrane region" description="Helical" evidence="21">
    <location>
        <begin position="187"/>
        <end position="204"/>
    </location>
</feature>
<dbReference type="InterPro" id="IPR030672">
    <property type="entry name" value="Adcy"/>
</dbReference>
<evidence type="ECO:0000256" key="6">
    <source>
        <dbReference type="ARBA" id="ARBA00022723"/>
    </source>
</evidence>
<dbReference type="Pfam" id="PF16214">
    <property type="entry name" value="AC_N"/>
    <property type="match status" value="1"/>
</dbReference>
<evidence type="ECO:0000256" key="18">
    <source>
        <dbReference type="PIRSR" id="PIRSR039050-51"/>
    </source>
</evidence>
<feature type="binding site" evidence="17">
    <location>
        <begin position="356"/>
        <end position="358"/>
    </location>
    <ligand>
        <name>ATP</name>
        <dbReference type="ChEBI" id="CHEBI:30616"/>
    </ligand>
</feature>
<keyword evidence="9 16" id="KW-0067">ATP-binding</keyword>
<comment type="function">
    <text evidence="16">Catalyzes the formation of the signaling molecule cAMP in response to G-protein signaling.</text>
</comment>
<dbReference type="FunFam" id="3.30.70.1230:FF:000014">
    <property type="entry name" value="adenylate cyclase type 9"/>
    <property type="match status" value="1"/>
</dbReference>
<dbReference type="GO" id="GO:0007193">
    <property type="term" value="P:adenylate cyclase-inhibiting G protein-coupled receptor signaling pathway"/>
    <property type="evidence" value="ECO:0007669"/>
    <property type="project" value="TreeGrafter"/>
</dbReference>
<dbReference type="GO" id="GO:0004016">
    <property type="term" value="F:adenylate cyclase activity"/>
    <property type="evidence" value="ECO:0007669"/>
    <property type="project" value="UniProtKB-EC"/>
</dbReference>
<feature type="transmembrane region" description="Helical" evidence="21">
    <location>
        <begin position="688"/>
        <end position="711"/>
    </location>
</feature>
<evidence type="ECO:0000256" key="17">
    <source>
        <dbReference type="PIRSR" id="PIRSR039050-50"/>
    </source>
</evidence>
<dbReference type="EC" id="4.6.1.1" evidence="4 16"/>
<dbReference type="InterPro" id="IPR009398">
    <property type="entry name" value="Adcy_conserved_dom"/>
</dbReference>
<keyword evidence="18" id="KW-0464">Manganese</keyword>
<evidence type="ECO:0000313" key="24">
    <source>
        <dbReference type="Proteomes" id="UP001347796"/>
    </source>
</evidence>
<dbReference type="Pfam" id="PF00211">
    <property type="entry name" value="Guanylate_cyc"/>
    <property type="match status" value="2"/>
</dbReference>
<feature type="domain" description="Guanylate cyclase" evidence="22">
    <location>
        <begin position="886"/>
        <end position="1029"/>
    </location>
</feature>
<evidence type="ECO:0000256" key="9">
    <source>
        <dbReference type="ARBA" id="ARBA00022840"/>
    </source>
</evidence>
<feature type="transmembrane region" description="Helical" evidence="21">
    <location>
        <begin position="210"/>
        <end position="232"/>
    </location>
</feature>
<feature type="binding site" evidence="18">
    <location>
        <position position="315"/>
    </location>
    <ligand>
        <name>Mg(2+)</name>
        <dbReference type="ChEBI" id="CHEBI:18420"/>
        <label>2</label>
        <note>catalytic</note>
    </ligand>
</feature>
<dbReference type="PROSITE" id="PS50125">
    <property type="entry name" value="GUANYLATE_CYCLASE_2"/>
    <property type="match status" value="2"/>
</dbReference>
<dbReference type="SMART" id="SM00044">
    <property type="entry name" value="CYCc"/>
    <property type="match status" value="2"/>
</dbReference>
<comment type="cofactor">
    <cofactor evidence="2">
        <name>Mn(2+)</name>
        <dbReference type="ChEBI" id="CHEBI:29035"/>
    </cofactor>
</comment>
<keyword evidence="7" id="KW-0677">Repeat</keyword>
<feature type="region of interest" description="Disordered" evidence="20">
    <location>
        <begin position="1"/>
        <end position="32"/>
    </location>
</feature>
<protein>
    <recommendedName>
        <fullName evidence="4 16">adenylate cyclase</fullName>
        <ecNumber evidence="4 16">4.6.1.1</ecNumber>
    </recommendedName>
</protein>
<evidence type="ECO:0000256" key="11">
    <source>
        <dbReference type="ARBA" id="ARBA00022989"/>
    </source>
</evidence>
<comment type="subcellular location">
    <subcellularLocation>
        <location evidence="3">Membrane</location>
        <topology evidence="3">Multi-pass membrane protein</topology>
    </subcellularLocation>
</comment>
<dbReference type="GO" id="GO:0006171">
    <property type="term" value="P:cAMP biosynthetic process"/>
    <property type="evidence" value="ECO:0007669"/>
    <property type="project" value="UniProtKB-KW"/>
</dbReference>
<dbReference type="GO" id="GO:0007189">
    <property type="term" value="P:adenylate cyclase-activating G protein-coupled receptor signaling pathway"/>
    <property type="evidence" value="ECO:0007669"/>
    <property type="project" value="TreeGrafter"/>
</dbReference>
<accession>A0AAN8JGU3</accession>
<evidence type="ECO:0000256" key="19">
    <source>
        <dbReference type="RuleBase" id="RU000405"/>
    </source>
</evidence>
<feature type="compositionally biased region" description="Low complexity" evidence="20">
    <location>
        <begin position="1"/>
        <end position="21"/>
    </location>
</feature>
<evidence type="ECO:0000256" key="21">
    <source>
        <dbReference type="SAM" id="Phobius"/>
    </source>
</evidence>
<feature type="transmembrane region" description="Helical" evidence="21">
    <location>
        <begin position="135"/>
        <end position="157"/>
    </location>
</feature>
<keyword evidence="15 16" id="KW-0456">Lyase</keyword>
<keyword evidence="12 16" id="KW-0115">cAMP biosynthesis</keyword>
<evidence type="ECO:0000256" key="15">
    <source>
        <dbReference type="ARBA" id="ARBA00023239"/>
    </source>
</evidence>
<evidence type="ECO:0000256" key="20">
    <source>
        <dbReference type="SAM" id="MobiDB-lite"/>
    </source>
</evidence>
<feature type="binding site" evidence="18">
    <location>
        <position position="314"/>
    </location>
    <ligand>
        <name>Mg(2+)</name>
        <dbReference type="ChEBI" id="CHEBI:18420"/>
        <label>1</label>
        <note>catalytic</note>
    </ligand>
</feature>
<dbReference type="EMBL" id="JAZGQO010000009">
    <property type="protein sequence ID" value="KAK6177976.1"/>
    <property type="molecule type" value="Genomic_DNA"/>
</dbReference>
<keyword evidence="8 16" id="KW-0547">Nucleotide-binding</keyword>
<dbReference type="GO" id="GO:0005524">
    <property type="term" value="F:ATP binding"/>
    <property type="evidence" value="ECO:0007669"/>
    <property type="project" value="UniProtKB-UniRule"/>
</dbReference>
<dbReference type="InterPro" id="IPR018297">
    <property type="entry name" value="A/G_cyclase_CS"/>
</dbReference>
<comment type="similarity">
    <text evidence="16 19">Belongs to the adenylyl cyclase class-4/guanylyl cyclase family.</text>
</comment>
<evidence type="ECO:0000256" key="1">
    <source>
        <dbReference type="ARBA" id="ARBA00001593"/>
    </source>
</evidence>
<dbReference type="GO" id="GO:0046872">
    <property type="term" value="F:metal ion binding"/>
    <property type="evidence" value="ECO:0007669"/>
    <property type="project" value="UniProtKB-KW"/>
</dbReference>
<evidence type="ECO:0000256" key="12">
    <source>
        <dbReference type="ARBA" id="ARBA00022998"/>
    </source>
</evidence>
<feature type="binding site" evidence="18">
    <location>
        <position position="358"/>
    </location>
    <ligand>
        <name>Mg(2+)</name>
        <dbReference type="ChEBI" id="CHEBI:18420"/>
        <label>2</label>
        <note>catalytic</note>
    </ligand>
</feature>
<feature type="binding site" evidence="18">
    <location>
        <position position="358"/>
    </location>
    <ligand>
        <name>Mg(2+)</name>
        <dbReference type="ChEBI" id="CHEBI:18420"/>
        <label>1</label>
        <note>catalytic</note>
    </ligand>
</feature>
<dbReference type="GO" id="GO:0005886">
    <property type="term" value="C:plasma membrane"/>
    <property type="evidence" value="ECO:0007669"/>
    <property type="project" value="InterPro"/>
</dbReference>
<comment type="caution">
    <text evidence="23">The sequence shown here is derived from an EMBL/GenBank/DDBJ whole genome shotgun (WGS) entry which is preliminary data.</text>
</comment>
<evidence type="ECO:0000256" key="5">
    <source>
        <dbReference type="ARBA" id="ARBA00022692"/>
    </source>
</evidence>
<keyword evidence="6 16" id="KW-0479">Metal-binding</keyword>
<dbReference type="CDD" id="cd07302">
    <property type="entry name" value="CHD"/>
    <property type="match status" value="2"/>
</dbReference>
<gene>
    <name evidence="23" type="ORF">SNE40_012828</name>
</gene>
<dbReference type="Gene3D" id="3.30.70.1230">
    <property type="entry name" value="Nucleotide cyclase"/>
    <property type="match status" value="2"/>
</dbReference>
<keyword evidence="24" id="KW-1185">Reference proteome</keyword>
<evidence type="ECO:0000256" key="14">
    <source>
        <dbReference type="ARBA" id="ARBA00023180"/>
    </source>
</evidence>
<dbReference type="Proteomes" id="UP001347796">
    <property type="component" value="Unassembled WGS sequence"/>
</dbReference>
<dbReference type="GO" id="GO:0035556">
    <property type="term" value="P:intracellular signal transduction"/>
    <property type="evidence" value="ECO:0007669"/>
    <property type="project" value="InterPro"/>
</dbReference>
<dbReference type="PANTHER" id="PTHR45627">
    <property type="entry name" value="ADENYLATE CYCLASE TYPE 1"/>
    <property type="match status" value="1"/>
</dbReference>
<comment type="catalytic activity">
    <reaction evidence="1 16">
        <text>ATP = 3',5'-cyclic AMP + diphosphate</text>
        <dbReference type="Rhea" id="RHEA:15389"/>
        <dbReference type="ChEBI" id="CHEBI:30616"/>
        <dbReference type="ChEBI" id="CHEBI:33019"/>
        <dbReference type="ChEBI" id="CHEBI:58165"/>
        <dbReference type="EC" id="4.6.1.1"/>
    </reaction>
</comment>
<evidence type="ECO:0000313" key="23">
    <source>
        <dbReference type="EMBL" id="KAK6177976.1"/>
    </source>
</evidence>
<dbReference type="InterPro" id="IPR029787">
    <property type="entry name" value="Nucleotide_cyclase"/>
</dbReference>
<feature type="transmembrane region" description="Helical" evidence="21">
    <location>
        <begin position="71"/>
        <end position="91"/>
    </location>
</feature>
<evidence type="ECO:0000256" key="4">
    <source>
        <dbReference type="ARBA" id="ARBA00012201"/>
    </source>
</evidence>
<comment type="cofactor">
    <cofactor evidence="18">
        <name>Mg(2+)</name>
        <dbReference type="ChEBI" id="CHEBI:18420"/>
    </cofactor>
    <cofactor evidence="18">
        <name>Mn(2+)</name>
        <dbReference type="ChEBI" id="CHEBI:29035"/>
    </cofactor>
    <text evidence="18">Binds 2 magnesium ions per subunit. Is also active with manganese (in vitro).</text>
</comment>
<keyword evidence="5 21" id="KW-0812">Transmembrane</keyword>
<dbReference type="Pfam" id="PF06327">
    <property type="entry name" value="Adcy_cons_dom"/>
    <property type="match status" value="1"/>
</dbReference>
<feature type="domain" description="Guanylate cyclase" evidence="22">
    <location>
        <begin position="309"/>
        <end position="436"/>
    </location>
</feature>